<keyword evidence="1" id="KW-0479">Metal-binding</keyword>
<geneLocation type="plasmid" evidence="5 6">
    <name>unnamed1</name>
</geneLocation>
<dbReference type="Pfam" id="PF05495">
    <property type="entry name" value="zf-CHY"/>
    <property type="match status" value="1"/>
</dbReference>
<protein>
    <recommendedName>
        <fullName evidence="4">CHY-type domain-containing protein</fullName>
    </recommendedName>
</protein>
<keyword evidence="2" id="KW-0863">Zinc-finger</keyword>
<accession>A0A7D5GEC7</accession>
<sequence length="148" mass="16208">MAGGWDEFVKKRCPSSPSPTANARRTAFARSAPLPGVSSRTVHGVRVRGVDVGPETRCSHYGTDRDVVALRFGCCEAYYPCFECHETVADHDSEPWPRERFDEPAVLCGVCGAELTVGEYRDCGHSCPDCDAAFNPGCAAHEDRYFES</sequence>
<evidence type="ECO:0000313" key="6">
    <source>
        <dbReference type="Proteomes" id="UP000509750"/>
    </source>
</evidence>
<keyword evidence="3" id="KW-0862">Zinc</keyword>
<evidence type="ECO:0000313" key="5">
    <source>
        <dbReference type="EMBL" id="QLG29706.1"/>
    </source>
</evidence>
<dbReference type="AlphaFoldDB" id="A0A7D5GEC7"/>
<dbReference type="OrthoDB" id="189683at2157"/>
<dbReference type="PANTHER" id="PTHR28082:SF1">
    <property type="entry name" value="HELPER OF TIM PROTEIN 13"/>
    <property type="match status" value="1"/>
</dbReference>
<feature type="domain" description="CHY-type" evidence="4">
    <location>
        <begin position="51"/>
        <end position="132"/>
    </location>
</feature>
<keyword evidence="6" id="KW-1185">Reference proteome</keyword>
<evidence type="ECO:0000256" key="3">
    <source>
        <dbReference type="ARBA" id="ARBA00022833"/>
    </source>
</evidence>
<dbReference type="KEGG" id="halg:HUG10_19055"/>
<dbReference type="InterPro" id="IPR037274">
    <property type="entry name" value="Znf_CHY_sf"/>
</dbReference>
<dbReference type="InterPro" id="IPR008913">
    <property type="entry name" value="Znf_CHY"/>
</dbReference>
<evidence type="ECO:0000256" key="1">
    <source>
        <dbReference type="ARBA" id="ARBA00022723"/>
    </source>
</evidence>
<gene>
    <name evidence="5" type="ORF">HUG10_19055</name>
</gene>
<dbReference type="InterPro" id="IPR052604">
    <property type="entry name" value="Mito_Tim_assembly_helper"/>
</dbReference>
<dbReference type="PROSITE" id="PS51266">
    <property type="entry name" value="ZF_CHY"/>
    <property type="match status" value="1"/>
</dbReference>
<dbReference type="EMBL" id="CP058530">
    <property type="protein sequence ID" value="QLG29706.1"/>
    <property type="molecule type" value="Genomic_DNA"/>
</dbReference>
<keyword evidence="5" id="KW-0614">Plasmid</keyword>
<reference evidence="5 6" key="1">
    <citation type="submission" date="2020-07" db="EMBL/GenBank/DDBJ databases">
        <title>Gai3-2, isolated from salt lake.</title>
        <authorList>
            <person name="Cui H."/>
            <person name="Shi X."/>
        </authorList>
    </citation>
    <scope>NUCLEOTIDE SEQUENCE [LARGE SCALE GENOMIC DNA]</scope>
    <source>
        <strain evidence="5 6">Gai3-2</strain>
        <plasmid evidence="5 6">unnamed1</plasmid>
    </source>
</reference>
<dbReference type="GO" id="GO:0008270">
    <property type="term" value="F:zinc ion binding"/>
    <property type="evidence" value="ECO:0007669"/>
    <property type="project" value="UniProtKB-KW"/>
</dbReference>
<dbReference type="PANTHER" id="PTHR28082">
    <property type="entry name" value="ZINC FINGER PROTEIN"/>
    <property type="match status" value="1"/>
</dbReference>
<evidence type="ECO:0000259" key="4">
    <source>
        <dbReference type="PROSITE" id="PS51266"/>
    </source>
</evidence>
<organism evidence="5 6">
    <name type="scientific">Halorarum halophilum</name>
    <dbReference type="NCBI Taxonomy" id="2743090"/>
    <lineage>
        <taxon>Archaea</taxon>
        <taxon>Methanobacteriati</taxon>
        <taxon>Methanobacteriota</taxon>
        <taxon>Stenosarchaea group</taxon>
        <taxon>Halobacteria</taxon>
        <taxon>Halobacteriales</taxon>
        <taxon>Haloferacaceae</taxon>
        <taxon>Halorarum</taxon>
    </lineage>
</organism>
<name>A0A7D5GEC7_9EURY</name>
<dbReference type="Proteomes" id="UP000509750">
    <property type="component" value="Plasmid unnamed1"/>
</dbReference>
<dbReference type="GO" id="GO:0045041">
    <property type="term" value="P:protein import into mitochondrial intermembrane space"/>
    <property type="evidence" value="ECO:0007669"/>
    <property type="project" value="TreeGrafter"/>
</dbReference>
<proteinExistence type="predicted"/>
<evidence type="ECO:0000256" key="2">
    <source>
        <dbReference type="ARBA" id="ARBA00022771"/>
    </source>
</evidence>
<dbReference type="SUPFAM" id="SSF161219">
    <property type="entry name" value="CHY zinc finger-like"/>
    <property type="match status" value="1"/>
</dbReference>